<dbReference type="Gene3D" id="3.10.310.50">
    <property type="match status" value="1"/>
</dbReference>
<evidence type="ECO:0000256" key="1">
    <source>
        <dbReference type="SAM" id="MobiDB-lite"/>
    </source>
</evidence>
<evidence type="ECO:0000313" key="5">
    <source>
        <dbReference type="Proteomes" id="UP001530377"/>
    </source>
</evidence>
<feature type="domain" description="TPM" evidence="3">
    <location>
        <begin position="160"/>
        <end position="301"/>
    </location>
</feature>
<accession>A0ABD3SQY8</accession>
<evidence type="ECO:0000313" key="4">
    <source>
        <dbReference type="EMBL" id="KAL3827012.1"/>
    </source>
</evidence>
<gene>
    <name evidence="4" type="ORF">ACHAXA_000076</name>
</gene>
<feature type="compositionally biased region" description="Low complexity" evidence="1">
    <location>
        <begin position="61"/>
        <end position="74"/>
    </location>
</feature>
<dbReference type="PANTHER" id="PTHR35514">
    <property type="entry name" value="THYLAKOID LUMENAL 15.0 KDA PROTEIN 2, CHLOROPLASTIC"/>
    <property type="match status" value="1"/>
</dbReference>
<protein>
    <recommendedName>
        <fullName evidence="3">TPM domain-containing protein</fullName>
    </recommendedName>
</protein>
<dbReference type="AlphaFoldDB" id="A0ABD3SQY8"/>
<dbReference type="EMBL" id="JALLPB020000010">
    <property type="protein sequence ID" value="KAL3827012.1"/>
    <property type="molecule type" value="Genomic_DNA"/>
</dbReference>
<comment type="caution">
    <text evidence="4">The sequence shown here is derived from an EMBL/GenBank/DDBJ whole genome shotgun (WGS) entry which is preliminary data.</text>
</comment>
<keyword evidence="2" id="KW-0732">Signal</keyword>
<reference evidence="4 5" key="1">
    <citation type="submission" date="2024-10" db="EMBL/GenBank/DDBJ databases">
        <title>Updated reference genomes for cyclostephanoid diatoms.</title>
        <authorList>
            <person name="Roberts W.R."/>
            <person name="Alverson A.J."/>
        </authorList>
    </citation>
    <scope>NUCLEOTIDE SEQUENCE [LARGE SCALE GENOMIC DNA]</scope>
    <source>
        <strain evidence="4 5">AJA228-03</strain>
    </source>
</reference>
<proteinExistence type="predicted"/>
<evidence type="ECO:0000259" key="3">
    <source>
        <dbReference type="Pfam" id="PF04536"/>
    </source>
</evidence>
<dbReference type="Pfam" id="PF04536">
    <property type="entry name" value="TPM_phosphatase"/>
    <property type="match status" value="1"/>
</dbReference>
<evidence type="ECO:0000256" key="2">
    <source>
        <dbReference type="SAM" id="SignalP"/>
    </source>
</evidence>
<feature type="chain" id="PRO_5044798176" description="TPM domain-containing protein" evidence="2">
    <location>
        <begin position="28"/>
        <end position="326"/>
    </location>
</feature>
<dbReference type="Proteomes" id="UP001530377">
    <property type="component" value="Unassembled WGS sequence"/>
</dbReference>
<dbReference type="PANTHER" id="PTHR35514:SF1">
    <property type="entry name" value="THYLAKOID LUMENAL 15.0 KDA PROTEIN 2, CHLOROPLASTIC"/>
    <property type="match status" value="1"/>
</dbReference>
<organism evidence="4 5">
    <name type="scientific">Cyclostephanos tholiformis</name>
    <dbReference type="NCBI Taxonomy" id="382380"/>
    <lineage>
        <taxon>Eukaryota</taxon>
        <taxon>Sar</taxon>
        <taxon>Stramenopiles</taxon>
        <taxon>Ochrophyta</taxon>
        <taxon>Bacillariophyta</taxon>
        <taxon>Coscinodiscophyceae</taxon>
        <taxon>Thalassiosirophycidae</taxon>
        <taxon>Stephanodiscales</taxon>
        <taxon>Stephanodiscaceae</taxon>
        <taxon>Cyclostephanos</taxon>
    </lineage>
</organism>
<feature type="signal peptide" evidence="2">
    <location>
        <begin position="1"/>
        <end position="27"/>
    </location>
</feature>
<feature type="region of interest" description="Disordered" evidence="1">
    <location>
        <begin position="61"/>
        <end position="93"/>
    </location>
</feature>
<name>A0ABD3SQY8_9STRA</name>
<sequence>MTRAVASSSILFRRLIVSTMIVSSAMAFAPPVVVVRPSPPPISSPAPAMRYAPRNSDVVVPSSISSSSSSLPRRSSIDDYDDESSSSSSSSAHVSTRRIAIARSLAAGLTSTTTSPPPVVTAGVVVVGGCCAVPYPAHARLEGVNRPDLLPSVPNLNVIQVEKFLTNGQAKRMDDMLSKLEDDTGYRVRVLCQAYPRTPGLAIRDYWNLGKEGQKDDKYVVLPRGDSSSVRRAVIDDEGTSNVVDEFGGKGNVLNFNVGEGVKFALPNVFWTRLAGKYGTTFFVKENGIDLAITNAVEAIVSCLRSEDQFCVNVPDEGMNLRSLGM</sequence>
<dbReference type="InterPro" id="IPR007621">
    <property type="entry name" value="TPM_dom"/>
</dbReference>
<keyword evidence="5" id="KW-1185">Reference proteome</keyword>